<accession>A0AAE1LIZ6</accession>
<reference evidence="1" key="2">
    <citation type="journal article" date="2023" name="BMC Genomics">
        <title>Pest status, molecular evolution, and epigenetic factors derived from the genome assembly of Frankliniella fusca, a thysanopteran phytovirus vector.</title>
        <authorList>
            <person name="Catto M.A."/>
            <person name="Labadie P.E."/>
            <person name="Jacobson A.L."/>
            <person name="Kennedy G.G."/>
            <person name="Srinivasan R."/>
            <person name="Hunt B.G."/>
        </authorList>
    </citation>
    <scope>NUCLEOTIDE SEQUENCE</scope>
    <source>
        <strain evidence="1">PL_HMW_Pooled</strain>
    </source>
</reference>
<reference evidence="1" key="1">
    <citation type="submission" date="2021-07" db="EMBL/GenBank/DDBJ databases">
        <authorList>
            <person name="Catto M.A."/>
            <person name="Jacobson A."/>
            <person name="Kennedy G."/>
            <person name="Labadie P."/>
            <person name="Hunt B.G."/>
            <person name="Srinivasan R."/>
        </authorList>
    </citation>
    <scope>NUCLEOTIDE SEQUENCE</scope>
    <source>
        <strain evidence="1">PL_HMW_Pooled</strain>
        <tissue evidence="1">Head</tissue>
    </source>
</reference>
<protein>
    <submittedName>
        <fullName evidence="1">Uncharacterized protein</fullName>
    </submittedName>
</protein>
<sequence>MAARYFHILDPKSVKISRNSIRRKREKARNAVWLRIRQSFRPSVPLTVHADGKGVDQMFGAHIIESSSGECQSKKIDKNLDDWKSAEKVSAFRTDTTSSNTGNRVGAVVKLEAAPGRKLLCLACRHHALEIIHKHYLKPWWKSLAALIWGAVFKV</sequence>
<dbReference type="AlphaFoldDB" id="A0AAE1LIZ6"/>
<keyword evidence="2" id="KW-1185">Reference proteome</keyword>
<gene>
    <name evidence="1" type="ORF">KUF71_009706</name>
</gene>
<proteinExistence type="predicted"/>
<dbReference type="EMBL" id="JAHWGI010000998">
    <property type="protein sequence ID" value="KAK3920419.1"/>
    <property type="molecule type" value="Genomic_DNA"/>
</dbReference>
<name>A0AAE1LIZ6_9NEOP</name>
<dbReference type="Proteomes" id="UP001219518">
    <property type="component" value="Unassembled WGS sequence"/>
</dbReference>
<organism evidence="1 2">
    <name type="scientific">Frankliniella fusca</name>
    <dbReference type="NCBI Taxonomy" id="407009"/>
    <lineage>
        <taxon>Eukaryota</taxon>
        <taxon>Metazoa</taxon>
        <taxon>Ecdysozoa</taxon>
        <taxon>Arthropoda</taxon>
        <taxon>Hexapoda</taxon>
        <taxon>Insecta</taxon>
        <taxon>Pterygota</taxon>
        <taxon>Neoptera</taxon>
        <taxon>Paraneoptera</taxon>
        <taxon>Thysanoptera</taxon>
        <taxon>Terebrantia</taxon>
        <taxon>Thripoidea</taxon>
        <taxon>Thripidae</taxon>
        <taxon>Frankliniella</taxon>
    </lineage>
</organism>
<evidence type="ECO:0000313" key="1">
    <source>
        <dbReference type="EMBL" id="KAK3920419.1"/>
    </source>
</evidence>
<comment type="caution">
    <text evidence="1">The sequence shown here is derived from an EMBL/GenBank/DDBJ whole genome shotgun (WGS) entry which is preliminary data.</text>
</comment>
<evidence type="ECO:0000313" key="2">
    <source>
        <dbReference type="Proteomes" id="UP001219518"/>
    </source>
</evidence>